<gene>
    <name evidence="1" type="ORF">METZ01_LOCUS1520</name>
</gene>
<dbReference type="SUPFAM" id="SSF54909">
    <property type="entry name" value="Dimeric alpha+beta barrel"/>
    <property type="match status" value="1"/>
</dbReference>
<proteinExistence type="predicted"/>
<dbReference type="AlphaFoldDB" id="A0A381N248"/>
<evidence type="ECO:0000313" key="1">
    <source>
        <dbReference type="EMBL" id="SUZ48666.1"/>
    </source>
</evidence>
<accession>A0A381N248</accession>
<dbReference type="InterPro" id="IPR011008">
    <property type="entry name" value="Dimeric_a/b-barrel"/>
</dbReference>
<reference evidence="1" key="1">
    <citation type="submission" date="2018-05" db="EMBL/GenBank/DDBJ databases">
        <authorList>
            <person name="Lanie J.A."/>
            <person name="Ng W.-L."/>
            <person name="Kazmierczak K.M."/>
            <person name="Andrzejewski T.M."/>
            <person name="Davidsen T.M."/>
            <person name="Wayne K.J."/>
            <person name="Tettelin H."/>
            <person name="Glass J.I."/>
            <person name="Rusch D."/>
            <person name="Podicherti R."/>
            <person name="Tsui H.-C.T."/>
            <person name="Winkler M.E."/>
        </authorList>
    </citation>
    <scope>NUCLEOTIDE SEQUENCE</scope>
</reference>
<name>A0A381N248_9ZZZZ</name>
<dbReference type="EMBL" id="UINC01000079">
    <property type="protein sequence ID" value="SUZ48666.1"/>
    <property type="molecule type" value="Genomic_DNA"/>
</dbReference>
<organism evidence="1">
    <name type="scientific">marine metagenome</name>
    <dbReference type="NCBI Taxonomy" id="408172"/>
    <lineage>
        <taxon>unclassified sequences</taxon>
        <taxon>metagenomes</taxon>
        <taxon>ecological metagenomes</taxon>
    </lineage>
</organism>
<sequence>MDKGVEMAAKKGNGLLMVYSDVAAEHDEEYNRWYNEEHIPERLSIPGVLNAARYEAVQGGPRYLACYELESADTWHSKAWQKWLKEPTEWSRRMSPSVIGTAYIRNLYTRIYPDNVSEETAQAGMAAVLLVGRMSVPDELEAKFNKAYNTERLPEALKIPGYIRARRWEAVMGAPKYSTVHEMESMDVVNGEGWKAWSPMVTPIWNTEVRPHMAHEEGSPGIFKQIFP</sequence>
<protein>
    <submittedName>
        <fullName evidence="1">Uncharacterized protein</fullName>
    </submittedName>
</protein>